<feature type="compositionally biased region" description="Low complexity" evidence="2">
    <location>
        <begin position="22"/>
        <end position="38"/>
    </location>
</feature>
<accession>A0ABT0K3H6</accession>
<feature type="compositionally biased region" description="Polar residues" evidence="2">
    <location>
        <begin position="662"/>
        <end position="675"/>
    </location>
</feature>
<proteinExistence type="predicted"/>
<feature type="domain" description="GAF" evidence="3">
    <location>
        <begin position="395"/>
        <end position="560"/>
    </location>
</feature>
<organism evidence="5 6">
    <name type="scientific">Frankia umida</name>
    <dbReference type="NCBI Taxonomy" id="573489"/>
    <lineage>
        <taxon>Bacteria</taxon>
        <taxon>Bacillati</taxon>
        <taxon>Actinomycetota</taxon>
        <taxon>Actinomycetes</taxon>
        <taxon>Frankiales</taxon>
        <taxon>Frankiaceae</taxon>
        <taxon>Frankia</taxon>
    </lineage>
</organism>
<dbReference type="Gene3D" id="3.60.40.10">
    <property type="entry name" value="PPM-type phosphatase domain"/>
    <property type="match status" value="1"/>
</dbReference>
<dbReference type="EMBL" id="JALKFT010000031">
    <property type="protein sequence ID" value="MCK9878323.1"/>
    <property type="molecule type" value="Genomic_DNA"/>
</dbReference>
<gene>
    <name evidence="5" type="ORF">MXD59_21540</name>
</gene>
<dbReference type="Pfam" id="PF07228">
    <property type="entry name" value="SpoIIE"/>
    <property type="match status" value="1"/>
</dbReference>
<dbReference type="InterPro" id="IPR036457">
    <property type="entry name" value="PPM-type-like_dom_sf"/>
</dbReference>
<feature type="region of interest" description="Disordered" evidence="2">
    <location>
        <begin position="643"/>
        <end position="685"/>
    </location>
</feature>
<comment type="caution">
    <text evidence="5">The sequence shown here is derived from an EMBL/GenBank/DDBJ whole genome shotgun (WGS) entry which is preliminary data.</text>
</comment>
<dbReference type="InterPro" id="IPR003018">
    <property type="entry name" value="GAF"/>
</dbReference>
<sequence length="1023" mass="106397">MREAGHNVNGDSGAENTSSAHGVADAGGPANVGGVADAGGPVDAGGTADADGVVVMRLDARSGGVDKVRRAVAKLLGGGRWESFGDDACLVLSELTTNALLHGDAPIEVRVRTGGAALRVEVRDGSRVLPVRPPAGGDALTGRGMVLVAAASSRWGVDPLPTGKIVWAEFRPTDTSGEDDVQVADGGVAVRGLTGIRGVRQQTRPVSGSPSSSPGHVVRLGDVPTDLLLAAKNHVDGLVREFTLAASGAASGASVAVPERLAELLTIVTTRFAGPRMAIKRQALGAAAAGCPRTPLELVLPSSAAADAEQYLAALEEIEGYARAARLLTVESPPQHVAFRRWYIGSLVAQLRAAEHTAEHAAGQNTGPGPAATRSFEQYLLDTLDVVVVAQRTAERSARLQRVTAALAQATTPEQVATAVVSQGAAVLGASGGVLLVPQDAGRLAVTGSIGYGDSMIAALRSERMTDRLPAMAALRTGEPVWLESRRERDLRFPALAELEPTAESMCVLPLFAGERTLGALRFTFDHPRLFDEDERAFVEALAAQTGLALERARLFAVERAARERTTLFAAATDLFTSTLETPRILEHLVGLLVPWHAARAAAVLVDEDGGVQVVAVADRADLTPTATPLTPTALTHHANTANTAGTTQPVNTAGTAVPASDTLQPSAGRVTQPQPRLGSQGESRSFLGMTGQPWDEFDSVRAARPVQRAVADPVGMTQALRTGRPARSQDGARLALPLALGGQAVAAVGLVAADGHVYDEDDQRVVAELVDRATVAIGNARQYEHERRTAVTLQRSLLPQLVPQLPGLAFAWRYLPGSAGALVGGDWYDVLPLDDGRVALVIGDVMGHGIHAAATMGQIRAAVRAHTVAPTRPSTVLTRLDAAATRLEQGRTATAALAVLDPSTGRLVVASAGHLPPLLITPGAPARYLPIDPGPPLTAGLADYPETSLTLTAGSTLLFYTDGLVEDRSRPVDEGMELLRSQMSAGGSPDEVCDRALAAVARPSGHEDDTALLAVRFAGPPR</sequence>
<dbReference type="Pfam" id="PF13185">
    <property type="entry name" value="GAF_2"/>
    <property type="match status" value="1"/>
</dbReference>
<feature type="domain" description="PPM-type phosphatase" evidence="4">
    <location>
        <begin position="806"/>
        <end position="1018"/>
    </location>
</feature>
<dbReference type="SUPFAM" id="SSF81606">
    <property type="entry name" value="PP2C-like"/>
    <property type="match status" value="1"/>
</dbReference>
<evidence type="ECO:0000313" key="5">
    <source>
        <dbReference type="EMBL" id="MCK9878323.1"/>
    </source>
</evidence>
<dbReference type="SMART" id="SM00065">
    <property type="entry name" value="GAF"/>
    <property type="match status" value="2"/>
</dbReference>
<dbReference type="InterPro" id="IPR052016">
    <property type="entry name" value="Bact_Sigma-Reg"/>
</dbReference>
<dbReference type="InterPro" id="IPR036890">
    <property type="entry name" value="HATPase_C_sf"/>
</dbReference>
<keyword evidence="1" id="KW-0378">Hydrolase</keyword>
<protein>
    <submittedName>
        <fullName evidence="5">SpoIIE family protein phosphatase</fullName>
    </submittedName>
</protein>
<dbReference type="CDD" id="cd16936">
    <property type="entry name" value="HATPase_RsbW-like"/>
    <property type="match status" value="1"/>
</dbReference>
<evidence type="ECO:0000256" key="2">
    <source>
        <dbReference type="SAM" id="MobiDB-lite"/>
    </source>
</evidence>
<dbReference type="PANTHER" id="PTHR43156:SF2">
    <property type="entry name" value="STAGE II SPORULATION PROTEIN E"/>
    <property type="match status" value="1"/>
</dbReference>
<reference evidence="5 6" key="1">
    <citation type="submission" date="2022-04" db="EMBL/GenBank/DDBJ databases">
        <title>Genome diversity in the genus Frankia.</title>
        <authorList>
            <person name="Carlos-Shanley C."/>
            <person name="Hahn D."/>
        </authorList>
    </citation>
    <scope>NUCLEOTIDE SEQUENCE [LARGE SCALE GENOMIC DNA]</scope>
    <source>
        <strain evidence="5 6">Ag45/Mut15</strain>
    </source>
</reference>
<dbReference type="InterPro" id="IPR001932">
    <property type="entry name" value="PPM-type_phosphatase-like_dom"/>
</dbReference>
<dbReference type="InterPro" id="IPR029016">
    <property type="entry name" value="GAF-like_dom_sf"/>
</dbReference>
<dbReference type="Gene3D" id="3.30.450.40">
    <property type="match status" value="2"/>
</dbReference>
<name>A0ABT0K3H6_9ACTN</name>
<dbReference type="Gene3D" id="3.30.565.10">
    <property type="entry name" value="Histidine kinase-like ATPase, C-terminal domain"/>
    <property type="match status" value="1"/>
</dbReference>
<dbReference type="PANTHER" id="PTHR43156">
    <property type="entry name" value="STAGE II SPORULATION PROTEIN E-RELATED"/>
    <property type="match status" value="1"/>
</dbReference>
<dbReference type="SMART" id="SM00331">
    <property type="entry name" value="PP2C_SIG"/>
    <property type="match status" value="1"/>
</dbReference>
<dbReference type="RefSeq" id="WP_248826447.1">
    <property type="nucleotide sequence ID" value="NZ_JALKFT010000031.1"/>
</dbReference>
<keyword evidence="6" id="KW-1185">Reference proteome</keyword>
<evidence type="ECO:0000256" key="1">
    <source>
        <dbReference type="ARBA" id="ARBA00022801"/>
    </source>
</evidence>
<evidence type="ECO:0000313" key="6">
    <source>
        <dbReference type="Proteomes" id="UP001201873"/>
    </source>
</evidence>
<dbReference type="Proteomes" id="UP001201873">
    <property type="component" value="Unassembled WGS sequence"/>
</dbReference>
<dbReference type="SUPFAM" id="SSF55781">
    <property type="entry name" value="GAF domain-like"/>
    <property type="match status" value="2"/>
</dbReference>
<feature type="region of interest" description="Disordered" evidence="2">
    <location>
        <begin position="1"/>
        <end position="38"/>
    </location>
</feature>
<evidence type="ECO:0000259" key="3">
    <source>
        <dbReference type="SMART" id="SM00065"/>
    </source>
</evidence>
<feature type="domain" description="GAF" evidence="3">
    <location>
        <begin position="577"/>
        <end position="788"/>
    </location>
</feature>
<evidence type="ECO:0000259" key="4">
    <source>
        <dbReference type="SMART" id="SM00331"/>
    </source>
</evidence>